<reference evidence="4" key="1">
    <citation type="submission" date="2016-04" db="UniProtKB">
        <authorList>
            <consortium name="WormBaseParasite"/>
        </authorList>
    </citation>
    <scope>IDENTIFICATION</scope>
</reference>
<proteinExistence type="predicted"/>
<name>A0A158R5C6_9BILA</name>
<evidence type="ECO:0000256" key="2">
    <source>
        <dbReference type="SAM" id="MobiDB-lite"/>
    </source>
</evidence>
<dbReference type="Proteomes" id="UP000046393">
    <property type="component" value="Unplaced"/>
</dbReference>
<feature type="coiled-coil region" evidence="1">
    <location>
        <begin position="138"/>
        <end position="186"/>
    </location>
</feature>
<keyword evidence="3" id="KW-1185">Reference proteome</keyword>
<feature type="region of interest" description="Disordered" evidence="2">
    <location>
        <begin position="1"/>
        <end position="21"/>
    </location>
</feature>
<feature type="region of interest" description="Disordered" evidence="2">
    <location>
        <begin position="54"/>
        <end position="109"/>
    </location>
</feature>
<dbReference type="WBParaSite" id="SMUV_0000630601-mRNA-1">
    <property type="protein sequence ID" value="SMUV_0000630601-mRNA-1"/>
    <property type="gene ID" value="SMUV_0000630601"/>
</dbReference>
<organism evidence="3 4">
    <name type="scientific">Syphacia muris</name>
    <dbReference type="NCBI Taxonomy" id="451379"/>
    <lineage>
        <taxon>Eukaryota</taxon>
        <taxon>Metazoa</taxon>
        <taxon>Ecdysozoa</taxon>
        <taxon>Nematoda</taxon>
        <taxon>Chromadorea</taxon>
        <taxon>Rhabditida</taxon>
        <taxon>Spirurina</taxon>
        <taxon>Oxyuridomorpha</taxon>
        <taxon>Oxyuroidea</taxon>
        <taxon>Oxyuridae</taxon>
        <taxon>Syphacia</taxon>
    </lineage>
</organism>
<dbReference type="AlphaFoldDB" id="A0A158R5C6"/>
<sequence>MSSAICDNVRIPTPKPPKTLDECRLEKQTENLENSKAILDLSKFKLQQTAAELKSNRIKNVPAPEQLSNDRRRPAENKNNQKPKKCDAENDELEIPQQSNDEETLSMKEIKDDKVRAQAAARSRQKKEEAAKEQLRVLQKMKQHNGKLREEIRNLSDENQSYKEKINQLEARIKSLDAEYKAKNANLTEHLNIRKEIIEDQNLVIELLRKRSGIIQMKSALTQTDVSADSIIASYCSNYSNRNIIKLAGNSSNVKAENKAAIPTTLTPSAVQQVLINVVPTGLNPTKINGNSRIFTGATPIATSTVVEAKQHPSGIILPSTSGCPPYKSVIGNHAPEKLLPAHAPTTTITTAADNNQVFPNDPLGFLRASRPKAINSSRRRTASLMARIDHQYLINLQQQKFCDNGLASEPVIKKSKDSSGIIRLIEKNENFLQSKMNPLSLKRCVV</sequence>
<evidence type="ECO:0000313" key="4">
    <source>
        <dbReference type="WBParaSite" id="SMUV_0000630601-mRNA-1"/>
    </source>
</evidence>
<evidence type="ECO:0000256" key="1">
    <source>
        <dbReference type="SAM" id="Coils"/>
    </source>
</evidence>
<protein>
    <submittedName>
        <fullName evidence="4">BZIP domain-containing protein</fullName>
    </submittedName>
</protein>
<evidence type="ECO:0000313" key="3">
    <source>
        <dbReference type="Proteomes" id="UP000046393"/>
    </source>
</evidence>
<feature type="compositionally biased region" description="Acidic residues" evidence="2">
    <location>
        <begin position="89"/>
        <end position="104"/>
    </location>
</feature>
<accession>A0A158R5C6</accession>
<keyword evidence="1" id="KW-0175">Coiled coil</keyword>